<sequence>MPAQSLRIGFALNFRTSSRDIEDVARVYEEVLETIAYADELGIDSVWVGQHHFDNTDGPFASPLPFLVAAANRTSRITLGTGITTVPFEDPLRLAEDAAVVDALTGGRVHLGLGTGGANLDGFAAFGLRSEQRHALFAQKVAKLHAALDGKSLVDGADGPHLYPPGSRVRRQLWQAATSIASATAAGAASDGLQQGAFFDPADTGQAPKVEAYLEALERSHPGATPRVAVFRFVYSGRDKETVLRQVEPVLGPRLPALAERAATGGNLKLRGLSVREYLDLVPFYGSPDDIAERVATDPAITAGATDFVANFSYRDEFDAASARARVHSLATEIGPAIGWRPGAVHW</sequence>
<dbReference type="EMBL" id="QZFV01000090">
    <property type="protein sequence ID" value="RJQ83974.1"/>
    <property type="molecule type" value="Genomic_DNA"/>
</dbReference>
<keyword evidence="3" id="KW-1185">Reference proteome</keyword>
<evidence type="ECO:0000259" key="1">
    <source>
        <dbReference type="Pfam" id="PF00296"/>
    </source>
</evidence>
<dbReference type="Pfam" id="PF00296">
    <property type="entry name" value="Bac_luciferase"/>
    <property type="match status" value="1"/>
</dbReference>
<dbReference type="OrthoDB" id="7903015at2"/>
<dbReference type="InterPro" id="IPR050766">
    <property type="entry name" value="Bact_Lucif_Oxidored"/>
</dbReference>
<comment type="caution">
    <text evidence="2">The sequence shown here is derived from an EMBL/GenBank/DDBJ whole genome shotgun (WGS) entry which is preliminary data.</text>
</comment>
<gene>
    <name evidence="2" type="ORF">D5S19_18445</name>
</gene>
<evidence type="ECO:0000313" key="2">
    <source>
        <dbReference type="EMBL" id="RJQ83974.1"/>
    </source>
</evidence>
<dbReference type="InterPro" id="IPR036661">
    <property type="entry name" value="Luciferase-like_sf"/>
</dbReference>
<organism evidence="2 3">
    <name type="scientific">Amycolatopsis panacis</name>
    <dbReference type="NCBI Taxonomy" id="2340917"/>
    <lineage>
        <taxon>Bacteria</taxon>
        <taxon>Bacillati</taxon>
        <taxon>Actinomycetota</taxon>
        <taxon>Actinomycetes</taxon>
        <taxon>Pseudonocardiales</taxon>
        <taxon>Pseudonocardiaceae</taxon>
        <taxon>Amycolatopsis</taxon>
    </lineage>
</organism>
<feature type="domain" description="Luciferase-like" evidence="1">
    <location>
        <begin position="22"/>
        <end position="296"/>
    </location>
</feature>
<dbReference type="AlphaFoldDB" id="A0A419I297"/>
<dbReference type="PANTHER" id="PTHR30137:SF15">
    <property type="entry name" value="BLL6902 PROTEIN"/>
    <property type="match status" value="1"/>
</dbReference>
<dbReference type="InterPro" id="IPR011251">
    <property type="entry name" value="Luciferase-like_dom"/>
</dbReference>
<dbReference type="GO" id="GO:0016705">
    <property type="term" value="F:oxidoreductase activity, acting on paired donors, with incorporation or reduction of molecular oxygen"/>
    <property type="evidence" value="ECO:0007669"/>
    <property type="project" value="InterPro"/>
</dbReference>
<accession>A0A419I297</accession>
<dbReference type="SUPFAM" id="SSF51679">
    <property type="entry name" value="Bacterial luciferase-like"/>
    <property type="match status" value="1"/>
</dbReference>
<dbReference type="RefSeq" id="WP_120024587.1">
    <property type="nucleotide sequence ID" value="NZ_QZFV01000090.1"/>
</dbReference>
<dbReference type="Proteomes" id="UP000285112">
    <property type="component" value="Unassembled WGS sequence"/>
</dbReference>
<dbReference type="GO" id="GO:0005829">
    <property type="term" value="C:cytosol"/>
    <property type="evidence" value="ECO:0007669"/>
    <property type="project" value="TreeGrafter"/>
</dbReference>
<dbReference type="Gene3D" id="3.20.20.30">
    <property type="entry name" value="Luciferase-like domain"/>
    <property type="match status" value="1"/>
</dbReference>
<proteinExistence type="predicted"/>
<dbReference type="PANTHER" id="PTHR30137">
    <property type="entry name" value="LUCIFERASE-LIKE MONOOXYGENASE"/>
    <property type="match status" value="1"/>
</dbReference>
<reference evidence="2 3" key="1">
    <citation type="submission" date="2018-09" db="EMBL/GenBank/DDBJ databases">
        <title>YIM PH 21725 draft genome.</title>
        <authorList>
            <person name="Miao C."/>
        </authorList>
    </citation>
    <scope>NUCLEOTIDE SEQUENCE [LARGE SCALE GENOMIC DNA]</scope>
    <source>
        <strain evidence="3">YIM PH21725</strain>
    </source>
</reference>
<evidence type="ECO:0000313" key="3">
    <source>
        <dbReference type="Proteomes" id="UP000285112"/>
    </source>
</evidence>
<protein>
    <submittedName>
        <fullName evidence="2">LLM class flavin-dependent oxidoreductase</fullName>
    </submittedName>
</protein>
<name>A0A419I297_9PSEU</name>